<feature type="domain" description="SsuA/THI5-like" evidence="1">
    <location>
        <begin position="33"/>
        <end position="235"/>
    </location>
</feature>
<dbReference type="SUPFAM" id="SSF53850">
    <property type="entry name" value="Periplasmic binding protein-like II"/>
    <property type="match status" value="1"/>
</dbReference>
<dbReference type="EMBL" id="BAABAF010000009">
    <property type="protein sequence ID" value="GAA3773085.1"/>
    <property type="molecule type" value="Genomic_DNA"/>
</dbReference>
<evidence type="ECO:0000313" key="3">
    <source>
        <dbReference type="Proteomes" id="UP001500540"/>
    </source>
</evidence>
<dbReference type="InterPro" id="IPR015168">
    <property type="entry name" value="SsuA/THI5"/>
</dbReference>
<dbReference type="Gene3D" id="3.40.190.10">
    <property type="entry name" value="Periplasmic binding protein-like II"/>
    <property type="match status" value="2"/>
</dbReference>
<keyword evidence="3" id="KW-1185">Reference proteome</keyword>
<reference evidence="3" key="1">
    <citation type="journal article" date="2019" name="Int. J. Syst. Evol. Microbiol.">
        <title>The Global Catalogue of Microorganisms (GCM) 10K type strain sequencing project: providing services to taxonomists for standard genome sequencing and annotation.</title>
        <authorList>
            <consortium name="The Broad Institute Genomics Platform"/>
            <consortium name="The Broad Institute Genome Sequencing Center for Infectious Disease"/>
            <person name="Wu L."/>
            <person name="Ma J."/>
        </authorList>
    </citation>
    <scope>NUCLEOTIDE SEQUENCE [LARGE SCALE GENOMIC DNA]</scope>
    <source>
        <strain evidence="3">JCM 16950</strain>
    </source>
</reference>
<name>A0ABP7GSF9_9MICO</name>
<dbReference type="Proteomes" id="UP001500540">
    <property type="component" value="Unassembled WGS sequence"/>
</dbReference>
<dbReference type="PANTHER" id="PTHR30024">
    <property type="entry name" value="ALIPHATIC SULFONATES-BINDING PROTEIN-RELATED"/>
    <property type="match status" value="1"/>
</dbReference>
<accession>A0ABP7GSF9</accession>
<gene>
    <name evidence="2" type="ORF">GCM10022240_26310</name>
</gene>
<evidence type="ECO:0000313" key="2">
    <source>
        <dbReference type="EMBL" id="GAA3773085.1"/>
    </source>
</evidence>
<comment type="caution">
    <text evidence="2">The sequence shown here is derived from an EMBL/GenBank/DDBJ whole genome shotgun (WGS) entry which is preliminary data.</text>
</comment>
<protein>
    <recommendedName>
        <fullName evidence="1">SsuA/THI5-like domain-containing protein</fullName>
    </recommendedName>
</protein>
<proteinExistence type="predicted"/>
<evidence type="ECO:0000259" key="1">
    <source>
        <dbReference type="Pfam" id="PF09084"/>
    </source>
</evidence>
<organism evidence="2 3">
    <name type="scientific">Microbacterium kribbense</name>
    <dbReference type="NCBI Taxonomy" id="433645"/>
    <lineage>
        <taxon>Bacteria</taxon>
        <taxon>Bacillati</taxon>
        <taxon>Actinomycetota</taxon>
        <taxon>Actinomycetes</taxon>
        <taxon>Micrococcales</taxon>
        <taxon>Microbacteriaceae</taxon>
        <taxon>Microbacterium</taxon>
    </lineage>
</organism>
<dbReference type="Pfam" id="PF09084">
    <property type="entry name" value="NMT1"/>
    <property type="match status" value="1"/>
</dbReference>
<sequence>MPGKVTKATIATGPGMQDFVVKYVKSAGLDTKYNLDLDVKSFQNPTATAPAIVQKAVDLGFGGLTTMVQARATGADVIVIGALATANNGVFVKKDSPYHDLKDLKGKRVGSFSPTNGAIGSIVQAYTEKAYGFNLFSDADGKVHVAPDAALLGLMDNNQLDVAVLGADGSALQRASGKYRMITDLGKDFPDQFGFAGVYLAPVTTESYASSHCGEVRAFTSALHDALVEITTKPDVWTEYAKAVGQDGKGAAFQNAYTHSLVTSYGPAQVDGMKKLMEAITPYLDPSFPKSVDPALFSLDYLPFDQ</sequence>